<evidence type="ECO:0000256" key="1">
    <source>
        <dbReference type="SAM" id="Phobius"/>
    </source>
</evidence>
<keyword evidence="3" id="KW-1185">Reference proteome</keyword>
<evidence type="ECO:0000313" key="3">
    <source>
        <dbReference type="Proteomes" id="UP000585474"/>
    </source>
</evidence>
<protein>
    <submittedName>
        <fullName evidence="2">Uncharacterized protein</fullName>
    </submittedName>
</protein>
<keyword evidence="1" id="KW-0472">Membrane</keyword>
<proteinExistence type="predicted"/>
<feature type="transmembrane region" description="Helical" evidence="1">
    <location>
        <begin position="85"/>
        <end position="111"/>
    </location>
</feature>
<keyword evidence="1" id="KW-0812">Transmembrane</keyword>
<gene>
    <name evidence="2" type="ORF">Acr_25g0009250</name>
</gene>
<reference evidence="2 3" key="1">
    <citation type="submission" date="2019-07" db="EMBL/GenBank/DDBJ databases">
        <title>De Novo Assembly of kiwifruit Actinidia rufa.</title>
        <authorList>
            <person name="Sugita-Konishi S."/>
            <person name="Sato K."/>
            <person name="Mori E."/>
            <person name="Abe Y."/>
            <person name="Kisaki G."/>
            <person name="Hamano K."/>
            <person name="Suezawa K."/>
            <person name="Otani M."/>
            <person name="Fukuda T."/>
            <person name="Manabe T."/>
            <person name="Gomi K."/>
            <person name="Tabuchi M."/>
            <person name="Akimitsu K."/>
            <person name="Kataoka I."/>
        </authorList>
    </citation>
    <scope>NUCLEOTIDE SEQUENCE [LARGE SCALE GENOMIC DNA]</scope>
    <source>
        <strain evidence="3">cv. Fuchu</strain>
    </source>
</reference>
<keyword evidence="1" id="KW-1133">Transmembrane helix</keyword>
<dbReference type="Proteomes" id="UP000585474">
    <property type="component" value="Unassembled WGS sequence"/>
</dbReference>
<organism evidence="2 3">
    <name type="scientific">Actinidia rufa</name>
    <dbReference type="NCBI Taxonomy" id="165716"/>
    <lineage>
        <taxon>Eukaryota</taxon>
        <taxon>Viridiplantae</taxon>
        <taxon>Streptophyta</taxon>
        <taxon>Embryophyta</taxon>
        <taxon>Tracheophyta</taxon>
        <taxon>Spermatophyta</taxon>
        <taxon>Magnoliopsida</taxon>
        <taxon>eudicotyledons</taxon>
        <taxon>Gunneridae</taxon>
        <taxon>Pentapetalae</taxon>
        <taxon>asterids</taxon>
        <taxon>Ericales</taxon>
        <taxon>Actinidiaceae</taxon>
        <taxon>Actinidia</taxon>
    </lineage>
</organism>
<dbReference type="AlphaFoldDB" id="A0A7J0H0D5"/>
<accession>A0A7J0H0D5</accession>
<dbReference type="EMBL" id="BJWL01000025">
    <property type="protein sequence ID" value="GFZ16516.1"/>
    <property type="molecule type" value="Genomic_DNA"/>
</dbReference>
<sequence length="126" mass="13071">MGARAPNTTTISAVYLYRATREMGSVHVKAFLTPAQPAAAMAAAAEISESSLVGDLLSLGSLAGVSVAAVLPCPSLRHDDAGTIFVLEMLSLLFMLLSLEMQCLVLGWAAVLFPVHGWFGPVAAAV</sequence>
<comment type="caution">
    <text evidence="2">The sequence shown here is derived from an EMBL/GenBank/DDBJ whole genome shotgun (WGS) entry which is preliminary data.</text>
</comment>
<evidence type="ECO:0000313" key="2">
    <source>
        <dbReference type="EMBL" id="GFZ16516.1"/>
    </source>
</evidence>
<name>A0A7J0H0D5_9ERIC</name>